<organism evidence="3 4">
    <name type="scientific">Dendrothele bispora (strain CBS 962.96)</name>
    <dbReference type="NCBI Taxonomy" id="1314807"/>
    <lineage>
        <taxon>Eukaryota</taxon>
        <taxon>Fungi</taxon>
        <taxon>Dikarya</taxon>
        <taxon>Basidiomycota</taxon>
        <taxon>Agaricomycotina</taxon>
        <taxon>Agaricomycetes</taxon>
        <taxon>Agaricomycetidae</taxon>
        <taxon>Agaricales</taxon>
        <taxon>Agaricales incertae sedis</taxon>
        <taxon>Dendrothele</taxon>
    </lineage>
</organism>
<protein>
    <recommendedName>
        <fullName evidence="2">DUF6589 domain-containing protein</fullName>
    </recommendedName>
</protein>
<gene>
    <name evidence="3" type="ORF">K435DRAFT_938979</name>
</gene>
<name>A0A4S8KXP4_DENBC</name>
<keyword evidence="4" id="KW-1185">Reference proteome</keyword>
<dbReference type="AlphaFoldDB" id="A0A4S8KXP4"/>
<dbReference type="OrthoDB" id="3266963at2759"/>
<dbReference type="Proteomes" id="UP000297245">
    <property type="component" value="Unassembled WGS sequence"/>
</dbReference>
<feature type="compositionally biased region" description="Acidic residues" evidence="1">
    <location>
        <begin position="904"/>
        <end position="917"/>
    </location>
</feature>
<proteinExistence type="predicted"/>
<reference evidence="3 4" key="1">
    <citation type="journal article" date="2019" name="Nat. Ecol. Evol.">
        <title>Megaphylogeny resolves global patterns of mushroom evolution.</title>
        <authorList>
            <person name="Varga T."/>
            <person name="Krizsan K."/>
            <person name="Foldi C."/>
            <person name="Dima B."/>
            <person name="Sanchez-Garcia M."/>
            <person name="Sanchez-Ramirez S."/>
            <person name="Szollosi G.J."/>
            <person name="Szarkandi J.G."/>
            <person name="Papp V."/>
            <person name="Albert L."/>
            <person name="Andreopoulos W."/>
            <person name="Angelini C."/>
            <person name="Antonin V."/>
            <person name="Barry K.W."/>
            <person name="Bougher N.L."/>
            <person name="Buchanan P."/>
            <person name="Buyck B."/>
            <person name="Bense V."/>
            <person name="Catcheside P."/>
            <person name="Chovatia M."/>
            <person name="Cooper J."/>
            <person name="Damon W."/>
            <person name="Desjardin D."/>
            <person name="Finy P."/>
            <person name="Geml J."/>
            <person name="Haridas S."/>
            <person name="Hughes K."/>
            <person name="Justo A."/>
            <person name="Karasinski D."/>
            <person name="Kautmanova I."/>
            <person name="Kiss B."/>
            <person name="Kocsube S."/>
            <person name="Kotiranta H."/>
            <person name="LaButti K.M."/>
            <person name="Lechner B.E."/>
            <person name="Liimatainen K."/>
            <person name="Lipzen A."/>
            <person name="Lukacs Z."/>
            <person name="Mihaltcheva S."/>
            <person name="Morgado L.N."/>
            <person name="Niskanen T."/>
            <person name="Noordeloos M.E."/>
            <person name="Ohm R.A."/>
            <person name="Ortiz-Santana B."/>
            <person name="Ovrebo C."/>
            <person name="Racz N."/>
            <person name="Riley R."/>
            <person name="Savchenko A."/>
            <person name="Shiryaev A."/>
            <person name="Soop K."/>
            <person name="Spirin V."/>
            <person name="Szebenyi C."/>
            <person name="Tomsovsky M."/>
            <person name="Tulloss R.E."/>
            <person name="Uehling J."/>
            <person name="Grigoriev I.V."/>
            <person name="Vagvolgyi C."/>
            <person name="Papp T."/>
            <person name="Martin F.M."/>
            <person name="Miettinen O."/>
            <person name="Hibbett D.S."/>
            <person name="Nagy L.G."/>
        </authorList>
    </citation>
    <scope>NUCLEOTIDE SEQUENCE [LARGE SCALE GENOMIC DNA]</scope>
    <source>
        <strain evidence="3 4">CBS 962.96</strain>
    </source>
</reference>
<dbReference type="Pfam" id="PF20231">
    <property type="entry name" value="DUF6589"/>
    <property type="match status" value="1"/>
</dbReference>
<feature type="compositionally biased region" description="Polar residues" evidence="1">
    <location>
        <begin position="842"/>
        <end position="865"/>
    </location>
</feature>
<evidence type="ECO:0000313" key="4">
    <source>
        <dbReference type="Proteomes" id="UP000297245"/>
    </source>
</evidence>
<evidence type="ECO:0000256" key="1">
    <source>
        <dbReference type="SAM" id="MobiDB-lite"/>
    </source>
</evidence>
<accession>A0A4S8KXP4</accession>
<feature type="region of interest" description="Disordered" evidence="1">
    <location>
        <begin position="842"/>
        <end position="933"/>
    </location>
</feature>
<dbReference type="InterPro" id="IPR046496">
    <property type="entry name" value="DUF6589"/>
</dbReference>
<feature type="compositionally biased region" description="Basic and acidic residues" evidence="1">
    <location>
        <begin position="886"/>
        <end position="903"/>
    </location>
</feature>
<feature type="non-terminal residue" evidence="3">
    <location>
        <position position="1"/>
    </location>
</feature>
<feature type="domain" description="DUF6589" evidence="2">
    <location>
        <begin position="311"/>
        <end position="760"/>
    </location>
</feature>
<evidence type="ECO:0000313" key="3">
    <source>
        <dbReference type="EMBL" id="THU80776.1"/>
    </source>
</evidence>
<evidence type="ECO:0000259" key="2">
    <source>
        <dbReference type="Pfam" id="PF20231"/>
    </source>
</evidence>
<dbReference type="EMBL" id="ML179871">
    <property type="protein sequence ID" value="THU80776.1"/>
    <property type="molecule type" value="Genomic_DNA"/>
</dbReference>
<sequence length="933" mass="106076">FGSVGDFLSYLFWSRPKKRDKDLRLSFHRSSISCFLQGRNKVKAVDIVNRIFHHRSSYPTYRHQDERSKSYSLTEDPTSLSFARVAISSWIAQISAARAHRDITTLLKDDPDHPEDAPARLPSNSVTWQDINSWSPERVIKTYQRRTPFLYGFFKYLSLPRKGGEPVERKNRPFDIRILASLNPLIIGHNKLVNGYLSLPFAMHQFSIQAHINEKRLTSVMGLSSHDTTARRSLIAMTEADQDLMRQSTAEETSKGELDNLQRQDDLYEGGLLRVKKMKRGTAGTEINIEDGDPNSFRLSDHLQRVVQNLRTMTLDSLFDSINWSNHHACLKLYIVKTLADEVSGIKSYLSEIIERFRSDPIAIHRLPADRRTQIQPLGTNSEREVETQGMKRCIEDFDEQIGFTSDDLVEWVGGDGATFATILRLQKYLAPTTFSNRATLRNKIATPELWHAKDTAIKTIAQNHFGPSTSSDPSSLSKLYTSAGLKRPSNLKHCDHYPTVNGLNLIWVAQILDCWRIILNVDDLSTHFQMRANDGNLPTLDELLSKADILIQQYVSIGAYERVQSVQHQRELKRAELKVKVGSEWVLQSVSLPSREQTADISSAKDPENFDGDRSLANSILFKTQFGSWLLLEYAIKDGDIGRVLEQLKIWIFIFSGSTHQQYASYLLELHCLLEYETSPELRRTILSNYLVKFGLRYKERDLMQEDHNGKIEVMAPKAGGEFDGSYFREIITPNIHHLIDIGRNFESGFGLSHRKTTHTSPNMRPEIRALLSSIESSELHLFRAHRSYEGHIATDLFSKGYEGLGSGGKLDEFKRKTATRAKFIAAIENEKQRVLNMQNENDTAPSDTHMSDTSPSLNLSANNDSDAESESEKTDSTESSSDEGSDHAESGSEIEVERMQDDGPEDEESEEDEIMEDRLPDSSEDEENWSE</sequence>
<feature type="compositionally biased region" description="Acidic residues" evidence="1">
    <location>
        <begin position="924"/>
        <end position="933"/>
    </location>
</feature>